<dbReference type="RefSeq" id="WP_184817355.1">
    <property type="nucleotide sequence ID" value="NZ_BMTI01000001.1"/>
</dbReference>
<evidence type="ECO:0000313" key="3">
    <source>
        <dbReference type="EMBL" id="MBB4896509.1"/>
    </source>
</evidence>
<sequence>MNTYKRFRRTAMATVLAGGAVLGGFTATGAAHASEDTGVVDGSGNTHDDWGDEGTLKKGDEGSTVALWQTVLMADGAYWKDSEGTLQQFTEDDISGEYDSRTASATKYWQMGKGLDQTGKANPDCFSYADDNLGTVNKKGKIVYEGAVDDVTFKRKTVAGYDEQVYYVDYDDSYVPATY</sequence>
<evidence type="ECO:0000313" key="4">
    <source>
        <dbReference type="Proteomes" id="UP000579523"/>
    </source>
</evidence>
<proteinExistence type="predicted"/>
<gene>
    <name evidence="3" type="ORF">FHS37_000525</name>
</gene>
<comment type="caution">
    <text evidence="3">The sequence shown here is derived from an EMBL/GenBank/DDBJ whole genome shotgun (WGS) entry which is preliminary data.</text>
</comment>
<organism evidence="3 4">
    <name type="scientific">Streptomyces griseomycini</name>
    <dbReference type="NCBI Taxonomy" id="66895"/>
    <lineage>
        <taxon>Bacteria</taxon>
        <taxon>Bacillati</taxon>
        <taxon>Actinomycetota</taxon>
        <taxon>Actinomycetes</taxon>
        <taxon>Kitasatosporales</taxon>
        <taxon>Streptomycetaceae</taxon>
        <taxon>Streptomyces</taxon>
    </lineage>
</organism>
<feature type="compositionally biased region" description="Basic and acidic residues" evidence="1">
    <location>
        <begin position="46"/>
        <end position="55"/>
    </location>
</feature>
<feature type="chain" id="PRO_5031101005" description="Peptidoglycan binding-like domain-containing protein" evidence="2">
    <location>
        <begin position="34"/>
        <end position="179"/>
    </location>
</feature>
<keyword evidence="4" id="KW-1185">Reference proteome</keyword>
<dbReference type="EMBL" id="JACHJI010000001">
    <property type="protein sequence ID" value="MBB4896509.1"/>
    <property type="molecule type" value="Genomic_DNA"/>
</dbReference>
<dbReference type="Gene3D" id="1.10.101.10">
    <property type="entry name" value="PGBD-like superfamily/PGBD"/>
    <property type="match status" value="1"/>
</dbReference>
<dbReference type="Proteomes" id="UP000579523">
    <property type="component" value="Unassembled WGS sequence"/>
</dbReference>
<dbReference type="InterPro" id="IPR036365">
    <property type="entry name" value="PGBD-like_sf"/>
</dbReference>
<accession>A0A7W7PNK0</accession>
<evidence type="ECO:0008006" key="5">
    <source>
        <dbReference type="Google" id="ProtNLM"/>
    </source>
</evidence>
<evidence type="ECO:0000256" key="1">
    <source>
        <dbReference type="SAM" id="MobiDB-lite"/>
    </source>
</evidence>
<name>A0A7W7PNK0_9ACTN</name>
<reference evidence="3 4" key="1">
    <citation type="submission" date="2020-08" db="EMBL/GenBank/DDBJ databases">
        <title>Genomic Encyclopedia of Type Strains, Phase III (KMG-III): the genomes of soil and plant-associated and newly described type strains.</title>
        <authorList>
            <person name="Whitman W."/>
        </authorList>
    </citation>
    <scope>NUCLEOTIDE SEQUENCE [LARGE SCALE GENOMIC DNA]</scope>
    <source>
        <strain evidence="3 4">CECT 3273</strain>
    </source>
</reference>
<feature type="signal peptide" evidence="2">
    <location>
        <begin position="1"/>
        <end position="33"/>
    </location>
</feature>
<keyword evidence="2" id="KW-0732">Signal</keyword>
<dbReference type="AlphaFoldDB" id="A0A7W7PNK0"/>
<evidence type="ECO:0000256" key="2">
    <source>
        <dbReference type="SAM" id="SignalP"/>
    </source>
</evidence>
<dbReference type="SUPFAM" id="SSF47090">
    <property type="entry name" value="PGBD-like"/>
    <property type="match status" value="1"/>
</dbReference>
<protein>
    <recommendedName>
        <fullName evidence="5">Peptidoglycan binding-like domain-containing protein</fullName>
    </recommendedName>
</protein>
<feature type="region of interest" description="Disordered" evidence="1">
    <location>
        <begin position="36"/>
        <end position="55"/>
    </location>
</feature>
<dbReference type="InterPro" id="IPR036366">
    <property type="entry name" value="PGBDSf"/>
</dbReference>